<comment type="caution">
    <text evidence="1">The sequence shown here is derived from an EMBL/GenBank/DDBJ whole genome shotgun (WGS) entry which is preliminary data.</text>
</comment>
<accession>A0A1F4S369</accession>
<sequence length="210" mass="23442">MINSSTRGSNVTPDFPKLFKDIRTLFHSRALGLRIEGKVQAARLLVGAGHETEFLKFVESLPRQLSLRDICFLPARSMEAKGENSLPVNVGIGVGQGMTWTEFSVAIRDNNWGRSETPEAYLEGLRTNSSLLSETITFDAGIAYDSPSQRESMHGYDQLAEDEQTLFYCVLKQRLTTIERAIAKGLSLAPGDQSLRRVEQDDGFKSQRQQ</sequence>
<evidence type="ECO:0000313" key="2">
    <source>
        <dbReference type="Proteomes" id="UP000177905"/>
    </source>
</evidence>
<reference evidence="1 2" key="1">
    <citation type="journal article" date="2016" name="Nat. Commun.">
        <title>Thousands of microbial genomes shed light on interconnected biogeochemical processes in an aquifer system.</title>
        <authorList>
            <person name="Anantharaman K."/>
            <person name="Brown C.T."/>
            <person name="Hug L.A."/>
            <person name="Sharon I."/>
            <person name="Castelle C.J."/>
            <person name="Probst A.J."/>
            <person name="Thomas B.C."/>
            <person name="Singh A."/>
            <person name="Wilkins M.J."/>
            <person name="Karaoz U."/>
            <person name="Brodie E.L."/>
            <person name="Williams K.H."/>
            <person name="Hubbard S.S."/>
            <person name="Banfield J.F."/>
        </authorList>
    </citation>
    <scope>NUCLEOTIDE SEQUENCE [LARGE SCALE GENOMIC DNA]</scope>
</reference>
<organism evidence="1 2">
    <name type="scientific">candidate division WOR-1 bacterium RIFOXYB2_FULL_36_35</name>
    <dbReference type="NCBI Taxonomy" id="1802578"/>
    <lineage>
        <taxon>Bacteria</taxon>
        <taxon>Bacillati</taxon>
        <taxon>Saganbacteria</taxon>
    </lineage>
</organism>
<proteinExistence type="predicted"/>
<name>A0A1F4S369_UNCSA</name>
<gene>
    <name evidence="1" type="ORF">A2290_01010</name>
</gene>
<dbReference type="Proteomes" id="UP000177905">
    <property type="component" value="Unassembled WGS sequence"/>
</dbReference>
<dbReference type="AlphaFoldDB" id="A0A1F4S369"/>
<evidence type="ECO:0000313" key="1">
    <source>
        <dbReference type="EMBL" id="OGC14858.1"/>
    </source>
</evidence>
<protein>
    <submittedName>
        <fullName evidence="1">Uncharacterized protein</fullName>
    </submittedName>
</protein>
<dbReference type="EMBL" id="MEUA01000029">
    <property type="protein sequence ID" value="OGC14858.1"/>
    <property type="molecule type" value="Genomic_DNA"/>
</dbReference>